<comment type="similarity">
    <text evidence="2 3">Belongs to the class I-like SAM-binding methyltransferase superfamily. Erg6/SMT family.</text>
</comment>
<feature type="compositionally biased region" description="Polar residues" evidence="4">
    <location>
        <begin position="447"/>
        <end position="458"/>
    </location>
</feature>
<evidence type="ECO:0000259" key="5">
    <source>
        <dbReference type="PROSITE" id="PS51685"/>
    </source>
</evidence>
<comment type="caution">
    <text evidence="6">The sequence shown here is derived from an EMBL/GenBank/DDBJ whole genome shotgun (WGS) entry which is preliminary data.</text>
</comment>
<dbReference type="CDD" id="cd02440">
    <property type="entry name" value="AdoMet_MTases"/>
    <property type="match status" value="1"/>
</dbReference>
<keyword evidence="7" id="KW-1185">Reference proteome</keyword>
<feature type="domain" description="SAM-dependent methyltransferase Erg6/SMT-type" evidence="5">
    <location>
        <begin position="48"/>
        <end position="345"/>
    </location>
</feature>
<dbReference type="Pfam" id="PF13847">
    <property type="entry name" value="Methyltransf_31"/>
    <property type="match status" value="1"/>
</dbReference>
<dbReference type="PANTHER" id="PTHR44068:SF1">
    <property type="entry name" value="HYPOTHETICAL LOC100005854"/>
    <property type="match status" value="1"/>
</dbReference>
<dbReference type="InterPro" id="IPR030384">
    <property type="entry name" value="MeTrfase_SMT"/>
</dbReference>
<dbReference type="AlphaFoldDB" id="A0A8H5M3C9"/>
<organism evidence="6 7">
    <name type="scientific">Tricholomella constricta</name>
    <dbReference type="NCBI Taxonomy" id="117010"/>
    <lineage>
        <taxon>Eukaryota</taxon>
        <taxon>Fungi</taxon>
        <taxon>Dikarya</taxon>
        <taxon>Basidiomycota</taxon>
        <taxon>Agaricomycotina</taxon>
        <taxon>Agaricomycetes</taxon>
        <taxon>Agaricomycetidae</taxon>
        <taxon>Agaricales</taxon>
        <taxon>Tricholomatineae</taxon>
        <taxon>Lyophyllaceae</taxon>
        <taxon>Tricholomella</taxon>
    </lineage>
</organism>
<gene>
    <name evidence="6" type="ORF">D9615_005873</name>
</gene>
<keyword evidence="3" id="KW-0489">Methyltransferase</keyword>
<evidence type="ECO:0000313" key="7">
    <source>
        <dbReference type="Proteomes" id="UP000565441"/>
    </source>
</evidence>
<dbReference type="OrthoDB" id="4310724at2759"/>
<evidence type="ECO:0000256" key="2">
    <source>
        <dbReference type="ARBA" id="ARBA00038188"/>
    </source>
</evidence>
<dbReference type="GO" id="GO:0003838">
    <property type="term" value="F:sterol 24-C-methyltransferase activity"/>
    <property type="evidence" value="ECO:0007669"/>
    <property type="project" value="TreeGrafter"/>
</dbReference>
<proteinExistence type="inferred from homology"/>
<evidence type="ECO:0000256" key="3">
    <source>
        <dbReference type="PROSITE-ProRule" id="PRU01022"/>
    </source>
</evidence>
<dbReference type="PANTHER" id="PTHR44068">
    <property type="entry name" value="ZGC:194242"/>
    <property type="match status" value="1"/>
</dbReference>
<evidence type="ECO:0000256" key="1">
    <source>
        <dbReference type="ARBA" id="ARBA00022679"/>
    </source>
</evidence>
<dbReference type="GO" id="GO:0005783">
    <property type="term" value="C:endoplasmic reticulum"/>
    <property type="evidence" value="ECO:0007669"/>
    <property type="project" value="TreeGrafter"/>
</dbReference>
<dbReference type="Pfam" id="PF08498">
    <property type="entry name" value="Sterol_MT_C"/>
    <property type="match status" value="1"/>
</dbReference>
<dbReference type="GO" id="GO:0006696">
    <property type="term" value="P:ergosterol biosynthetic process"/>
    <property type="evidence" value="ECO:0007669"/>
    <property type="project" value="TreeGrafter"/>
</dbReference>
<evidence type="ECO:0000313" key="6">
    <source>
        <dbReference type="EMBL" id="KAF5379119.1"/>
    </source>
</evidence>
<feature type="region of interest" description="Disordered" evidence="4">
    <location>
        <begin position="447"/>
        <end position="472"/>
    </location>
</feature>
<dbReference type="FunFam" id="3.40.50.150:FF:000232">
    <property type="entry name" value="Sterol 24-C-methyltransferase erg6"/>
    <property type="match status" value="1"/>
</dbReference>
<dbReference type="InterPro" id="IPR025714">
    <property type="entry name" value="Methyltranfer_dom"/>
</dbReference>
<dbReference type="InterPro" id="IPR013705">
    <property type="entry name" value="Sterol_MeTrfase_C"/>
</dbReference>
<dbReference type="Gene3D" id="3.40.50.150">
    <property type="entry name" value="Vaccinia Virus protein VP39"/>
    <property type="match status" value="1"/>
</dbReference>
<keyword evidence="1 3" id="KW-0808">Transferase</keyword>
<keyword evidence="3" id="KW-0949">S-adenosyl-L-methionine</keyword>
<dbReference type="InterPro" id="IPR050447">
    <property type="entry name" value="Erg6_SMT_methyltransf"/>
</dbReference>
<dbReference type="EMBL" id="JAACJP010000017">
    <property type="protein sequence ID" value="KAF5379119.1"/>
    <property type="molecule type" value="Genomic_DNA"/>
</dbReference>
<name>A0A8H5M3C9_9AGAR</name>
<protein>
    <recommendedName>
        <fullName evidence="5">SAM-dependent methyltransferase Erg6/SMT-type domain-containing protein</fullName>
    </recommendedName>
</protein>
<dbReference type="GO" id="GO:0032259">
    <property type="term" value="P:methylation"/>
    <property type="evidence" value="ECO:0007669"/>
    <property type="project" value="UniProtKB-KW"/>
</dbReference>
<feature type="compositionally biased region" description="Low complexity" evidence="4">
    <location>
        <begin position="459"/>
        <end position="471"/>
    </location>
</feature>
<dbReference type="InterPro" id="IPR029063">
    <property type="entry name" value="SAM-dependent_MTases_sf"/>
</dbReference>
<accession>A0A8H5M3C9</accession>
<dbReference type="SUPFAM" id="SSF53335">
    <property type="entry name" value="S-adenosyl-L-methionine-dependent methyltransferases"/>
    <property type="match status" value="1"/>
</dbReference>
<evidence type="ECO:0000256" key="4">
    <source>
        <dbReference type="SAM" id="MobiDB-lite"/>
    </source>
</evidence>
<dbReference type="PROSITE" id="PS51685">
    <property type="entry name" value="SAM_MT_ERG6_SMT"/>
    <property type="match status" value="1"/>
</dbReference>
<dbReference type="Proteomes" id="UP000565441">
    <property type="component" value="Unassembled WGS sequence"/>
</dbReference>
<sequence>MTNDVTADGRVGDRIENYTAFWKKDLNREDEGNTENRLNSYTDVVNGYYDGATELYEYGWAQSFHFSRFYKGEAFLASLARHEHYLAAQMNLRPGMRVLDVGCGVGGPARQIAEFSDSEIVGLNNNDFQIGRARRYTQKAGLENQVTFVKGDFMKLAEQFGENSFDAVYAIEATVHAPTWEGVYGEIFKVLKPGGVFGVYEWCMTDRWDASNPEHRHLAHQIELGNGIPEMRPLRMAREALKTVGFEIEHEEDLAERPDPIPWYYPLEGDISKAQTFWDYLTVWRMSWSGKLVSHNAMRLMEWVGLLPKGTYDVGESLKVAGESLVKGGQTKVRRRSFSTIVDTSTIRDAFLQGVDSSTLATMIQTFAVSDPSPTPLTAVVEAIFEAVSSDSSSSHFNNNRDPHAYLRRFLDASSYFSSSVVHAGVAGPLAGPRALQMQIRKFSTWVPSSATRPGQQESGTTSSSTSSSISDMMQRIAGDRQRRKDHIQWANIHAAALELGMLGMGHAGESDNSGYAYAMGRAFSEMMARDAVWESDEVEWVAGICVLRAVIRTAMRGDRRQRDEYDELLRTYERRWKEIKDEARQSLVTEVLLAAKDDLARLDESLR</sequence>
<reference evidence="6 7" key="1">
    <citation type="journal article" date="2020" name="ISME J.">
        <title>Uncovering the hidden diversity of litter-decomposition mechanisms in mushroom-forming fungi.</title>
        <authorList>
            <person name="Floudas D."/>
            <person name="Bentzer J."/>
            <person name="Ahren D."/>
            <person name="Johansson T."/>
            <person name="Persson P."/>
            <person name="Tunlid A."/>
        </authorList>
    </citation>
    <scope>NUCLEOTIDE SEQUENCE [LARGE SCALE GENOMIC DNA]</scope>
    <source>
        <strain evidence="6 7">CBS 661.87</strain>
    </source>
</reference>